<comment type="caution">
    <text evidence="2">The sequence shown here is derived from an EMBL/GenBank/DDBJ whole genome shotgun (WGS) entry which is preliminary data.</text>
</comment>
<dbReference type="EMBL" id="ASHM01093945">
    <property type="protein sequence ID" value="PNX64802.1"/>
    <property type="molecule type" value="Genomic_DNA"/>
</dbReference>
<gene>
    <name evidence="2" type="ORF">L195_g054206</name>
</gene>
<reference evidence="2 3" key="2">
    <citation type="journal article" date="2017" name="Front. Plant Sci.">
        <title>Gene Classification and Mining of Molecular Markers Useful in Red Clover (Trifolium pratense) Breeding.</title>
        <authorList>
            <person name="Istvanek J."/>
            <person name="Dluhosova J."/>
            <person name="Dluhos P."/>
            <person name="Patkova L."/>
            <person name="Nedelnik J."/>
            <person name="Repkova J."/>
        </authorList>
    </citation>
    <scope>NUCLEOTIDE SEQUENCE [LARGE SCALE GENOMIC DNA]</scope>
    <source>
        <strain evidence="3">cv. Tatra</strain>
        <tissue evidence="2">Young leaves</tissue>
    </source>
</reference>
<evidence type="ECO:0000313" key="2">
    <source>
        <dbReference type="EMBL" id="PNX64802.1"/>
    </source>
</evidence>
<organism evidence="2 3">
    <name type="scientific">Trifolium pratense</name>
    <name type="common">Red clover</name>
    <dbReference type="NCBI Taxonomy" id="57577"/>
    <lineage>
        <taxon>Eukaryota</taxon>
        <taxon>Viridiplantae</taxon>
        <taxon>Streptophyta</taxon>
        <taxon>Embryophyta</taxon>
        <taxon>Tracheophyta</taxon>
        <taxon>Spermatophyta</taxon>
        <taxon>Magnoliopsida</taxon>
        <taxon>eudicotyledons</taxon>
        <taxon>Gunneridae</taxon>
        <taxon>Pentapetalae</taxon>
        <taxon>rosids</taxon>
        <taxon>fabids</taxon>
        <taxon>Fabales</taxon>
        <taxon>Fabaceae</taxon>
        <taxon>Papilionoideae</taxon>
        <taxon>50 kb inversion clade</taxon>
        <taxon>NPAAA clade</taxon>
        <taxon>Hologalegina</taxon>
        <taxon>IRL clade</taxon>
        <taxon>Trifolieae</taxon>
        <taxon>Trifolium</taxon>
    </lineage>
</organism>
<accession>A0A2K3KEU7</accession>
<feature type="compositionally biased region" description="Polar residues" evidence="1">
    <location>
        <begin position="33"/>
        <end position="45"/>
    </location>
</feature>
<sequence>GEAPKFPPSGKLPQKHLLSKPNIDNRSRKESLTAPSKSGAASLNRSVAHDHPVQASSRFSGGSVLCCSSIKTADIIHYNEKIRKQRESEVASKLWNSTRKFGVGSEDDCEGESVFIQKIIEGVKSDRDAKAQREQKSRNLS</sequence>
<feature type="region of interest" description="Disordered" evidence="1">
    <location>
        <begin position="1"/>
        <end position="60"/>
    </location>
</feature>
<protein>
    <submittedName>
        <fullName evidence="2">Uncharacterized protein</fullName>
    </submittedName>
</protein>
<evidence type="ECO:0000313" key="3">
    <source>
        <dbReference type="Proteomes" id="UP000236291"/>
    </source>
</evidence>
<reference evidence="2 3" key="1">
    <citation type="journal article" date="2014" name="Am. J. Bot.">
        <title>Genome assembly and annotation for red clover (Trifolium pratense; Fabaceae).</title>
        <authorList>
            <person name="Istvanek J."/>
            <person name="Jaros M."/>
            <person name="Krenek A."/>
            <person name="Repkova J."/>
        </authorList>
    </citation>
    <scope>NUCLEOTIDE SEQUENCE [LARGE SCALE GENOMIC DNA]</scope>
    <source>
        <strain evidence="3">cv. Tatra</strain>
        <tissue evidence="2">Young leaves</tissue>
    </source>
</reference>
<evidence type="ECO:0000256" key="1">
    <source>
        <dbReference type="SAM" id="MobiDB-lite"/>
    </source>
</evidence>
<dbReference type="Proteomes" id="UP000236291">
    <property type="component" value="Unassembled WGS sequence"/>
</dbReference>
<feature type="non-terminal residue" evidence="2">
    <location>
        <position position="1"/>
    </location>
</feature>
<proteinExistence type="predicted"/>
<name>A0A2K3KEU7_TRIPR</name>
<dbReference type="AlphaFoldDB" id="A0A2K3KEU7"/>